<evidence type="ECO:0000313" key="2">
    <source>
        <dbReference type="EMBL" id="WAG58890.1"/>
    </source>
</evidence>
<dbReference type="Proteomes" id="UP001164733">
    <property type="component" value="Chromosome"/>
</dbReference>
<proteinExistence type="predicted"/>
<name>A0AA47EF21_9CLOT</name>
<dbReference type="EMBL" id="CP086239">
    <property type="protein sequence ID" value="WAG58890.1"/>
    <property type="molecule type" value="Genomic_DNA"/>
</dbReference>
<keyword evidence="1" id="KW-0812">Transmembrane</keyword>
<sequence>MIICKNCGNEVDENEPYCHYCSHDIYESLEDYQISSINNIQKLNTKKRRLTTLLVACTIIACFCIPILRSHKLNHNVALLKQSSNKKYNNVSQIHYNDKINKKINQHVETSKVLFIKKHNKKQL</sequence>
<dbReference type="AlphaFoldDB" id="A0AA47EF21"/>
<protein>
    <submittedName>
        <fullName evidence="2">Zinc-ribbon domain-containing protein</fullName>
    </submittedName>
</protein>
<reference evidence="2" key="1">
    <citation type="submission" date="2021-11" db="EMBL/GenBank/DDBJ databases">
        <title>Clostridia strains as spoilage organisms.</title>
        <authorList>
            <person name="Wambui J."/>
            <person name="Stevens M.J.A."/>
            <person name="Stephan R."/>
        </authorList>
    </citation>
    <scope>NUCLEOTIDE SEQUENCE</scope>
    <source>
        <strain evidence="2">CF009</strain>
    </source>
</reference>
<keyword evidence="1" id="KW-0472">Membrane</keyword>
<accession>A0AA47EF21</accession>
<evidence type="ECO:0000313" key="3">
    <source>
        <dbReference type="Proteomes" id="UP001164733"/>
    </source>
</evidence>
<organism evidence="2 3">
    <name type="scientific">Clostridium estertheticum</name>
    <dbReference type="NCBI Taxonomy" id="238834"/>
    <lineage>
        <taxon>Bacteria</taxon>
        <taxon>Bacillati</taxon>
        <taxon>Bacillota</taxon>
        <taxon>Clostridia</taxon>
        <taxon>Eubacteriales</taxon>
        <taxon>Clostridiaceae</taxon>
        <taxon>Clostridium</taxon>
    </lineage>
</organism>
<gene>
    <name evidence="2" type="ORF">LL038_14675</name>
</gene>
<evidence type="ECO:0000256" key="1">
    <source>
        <dbReference type="SAM" id="Phobius"/>
    </source>
</evidence>
<keyword evidence="1" id="KW-1133">Transmembrane helix</keyword>
<feature type="transmembrane region" description="Helical" evidence="1">
    <location>
        <begin position="50"/>
        <end position="68"/>
    </location>
</feature>
<dbReference type="RefSeq" id="WP_216124738.1">
    <property type="nucleotide sequence ID" value="NZ_CP086239.1"/>
</dbReference>